<protein>
    <submittedName>
        <fullName evidence="4">D-serine dehydratase</fullName>
        <ecNumber evidence="4">4.3.1.18</ecNumber>
    </submittedName>
</protein>
<dbReference type="RefSeq" id="WP_141086345.1">
    <property type="nucleotide sequence ID" value="NZ_PITP01000635.1"/>
</dbReference>
<accession>A0AAP8HVM7</accession>
<evidence type="ECO:0000256" key="1">
    <source>
        <dbReference type="ARBA" id="ARBA00001933"/>
    </source>
</evidence>
<dbReference type="EC" id="4.3.1.18" evidence="4"/>
<keyword evidence="2" id="KW-0663">Pyridoxal phosphate</keyword>
<gene>
    <name evidence="4" type="ORF">CWS33_30285</name>
</gene>
<dbReference type="InterPro" id="IPR036052">
    <property type="entry name" value="TrpB-like_PALP_sf"/>
</dbReference>
<dbReference type="Proteomes" id="UP000233549">
    <property type="component" value="Unassembled WGS sequence"/>
</dbReference>
<dbReference type="Gene3D" id="3.40.50.1100">
    <property type="match status" value="1"/>
</dbReference>
<dbReference type="AlphaFoldDB" id="A0AAP8HVM7"/>
<name>A0AAP8HVM7_ECOLX</name>
<feature type="domain" description="Tryptophan synthase beta chain-like PALP" evidence="3">
    <location>
        <begin position="5"/>
        <end position="108"/>
    </location>
</feature>
<feature type="non-terminal residue" evidence="4">
    <location>
        <position position="110"/>
    </location>
</feature>
<dbReference type="GO" id="GO:0008721">
    <property type="term" value="F:D-serine ammonia-lyase activity"/>
    <property type="evidence" value="ECO:0007669"/>
    <property type="project" value="UniProtKB-EC"/>
</dbReference>
<evidence type="ECO:0000313" key="5">
    <source>
        <dbReference type="Proteomes" id="UP000233549"/>
    </source>
</evidence>
<comment type="cofactor">
    <cofactor evidence="1">
        <name>pyridoxal 5'-phosphate</name>
        <dbReference type="ChEBI" id="CHEBI:597326"/>
    </cofactor>
</comment>
<dbReference type="SUPFAM" id="SSF53686">
    <property type="entry name" value="Tryptophan synthase beta subunit-like PLP-dependent enzymes"/>
    <property type="match status" value="1"/>
</dbReference>
<keyword evidence="4" id="KW-0456">Lyase</keyword>
<evidence type="ECO:0000256" key="2">
    <source>
        <dbReference type="ARBA" id="ARBA00022898"/>
    </source>
</evidence>
<evidence type="ECO:0000259" key="3">
    <source>
        <dbReference type="Pfam" id="PF00291"/>
    </source>
</evidence>
<sequence length="110" mass="11584">QHPLFVYLPCGVGGGPGGVAFGLKLAFGDHVHCIFAEPTHSPCMLLGVYSGLHDGIAVQDLGIDNRTAADGLAVGRASGFVGRAMERLLSAFYTLSDEEMFALLGLLDRH</sequence>
<reference evidence="4 5" key="1">
    <citation type="submission" date="2017-12" db="EMBL/GenBank/DDBJ databases">
        <title>Rapid rising of carbapenem-resistant Enterobacteriaceae(CRE) and emergence of colistin resistance genemcr-1 in CRE in the hospital of Henan, China.</title>
        <authorList>
            <person name="Sun Q."/>
            <person name="Zhang R."/>
            <person name="Li Y."/>
            <person name="Shen Y."/>
            <person name="Zhang Y."/>
            <person name="Yang J."/>
            <person name="Shu L."/>
            <person name="Zhou H."/>
            <person name="Wang Y."/>
            <person name="Wang B."/>
            <person name="Shen Z."/>
        </authorList>
    </citation>
    <scope>NUCLEOTIDE SEQUENCE [LARGE SCALE GENOMIC DNA]</scope>
    <source>
        <strain evidence="4 5">3512</strain>
    </source>
</reference>
<organism evidence="4 5">
    <name type="scientific">Escherichia coli</name>
    <dbReference type="NCBI Taxonomy" id="562"/>
    <lineage>
        <taxon>Bacteria</taxon>
        <taxon>Pseudomonadati</taxon>
        <taxon>Pseudomonadota</taxon>
        <taxon>Gammaproteobacteria</taxon>
        <taxon>Enterobacterales</taxon>
        <taxon>Enterobacteriaceae</taxon>
        <taxon>Escherichia</taxon>
    </lineage>
</organism>
<proteinExistence type="predicted"/>
<dbReference type="InterPro" id="IPR001926">
    <property type="entry name" value="TrpB-like_PALP"/>
</dbReference>
<dbReference type="Pfam" id="PF00291">
    <property type="entry name" value="PALP"/>
    <property type="match status" value="1"/>
</dbReference>
<comment type="caution">
    <text evidence="4">The sequence shown here is derived from an EMBL/GenBank/DDBJ whole genome shotgun (WGS) entry which is preliminary data.</text>
</comment>
<feature type="non-terminal residue" evidence="4">
    <location>
        <position position="1"/>
    </location>
</feature>
<evidence type="ECO:0000313" key="4">
    <source>
        <dbReference type="EMBL" id="PKD78437.1"/>
    </source>
</evidence>
<dbReference type="EMBL" id="PITP01000635">
    <property type="protein sequence ID" value="PKD78437.1"/>
    <property type="molecule type" value="Genomic_DNA"/>
</dbReference>